<keyword evidence="2 6" id="KW-0812">Transmembrane</keyword>
<feature type="region of interest" description="Disordered" evidence="5">
    <location>
        <begin position="179"/>
        <end position="200"/>
    </location>
</feature>
<dbReference type="OrthoDB" id="6380121at2759"/>
<name>A0A5B7D5A6_PORTR</name>
<protein>
    <submittedName>
        <fullName evidence="7">Disrupted in renal carcinoma protein 2</fullName>
    </submittedName>
</protein>
<keyword evidence="4 6" id="KW-0472">Membrane</keyword>
<dbReference type="AlphaFoldDB" id="A0A5B7D5A6"/>
<feature type="transmembrane region" description="Helical" evidence="6">
    <location>
        <begin position="54"/>
        <end position="73"/>
    </location>
</feature>
<gene>
    <name evidence="7" type="primary">dirc2_4</name>
    <name evidence="7" type="ORF">E2C01_009108</name>
</gene>
<proteinExistence type="predicted"/>
<comment type="subcellular location">
    <subcellularLocation>
        <location evidence="1">Membrane</location>
        <topology evidence="1">Multi-pass membrane protein</topology>
    </subcellularLocation>
</comment>
<feature type="compositionally biased region" description="Basic and acidic residues" evidence="5">
    <location>
        <begin position="185"/>
        <end position="195"/>
    </location>
</feature>
<reference evidence="7 8" key="1">
    <citation type="submission" date="2019-05" db="EMBL/GenBank/DDBJ databases">
        <title>Another draft genome of Portunus trituberculatus and its Hox gene families provides insights of decapod evolution.</title>
        <authorList>
            <person name="Jeong J.-H."/>
            <person name="Song I."/>
            <person name="Kim S."/>
            <person name="Choi T."/>
            <person name="Kim D."/>
            <person name="Ryu S."/>
            <person name="Kim W."/>
        </authorList>
    </citation>
    <scope>NUCLEOTIDE SEQUENCE [LARGE SCALE GENOMIC DNA]</scope>
    <source>
        <tissue evidence="7">Muscle</tissue>
    </source>
</reference>
<accession>A0A5B7D5A6</accession>
<evidence type="ECO:0000256" key="2">
    <source>
        <dbReference type="ARBA" id="ARBA00022692"/>
    </source>
</evidence>
<evidence type="ECO:0000313" key="7">
    <source>
        <dbReference type="EMBL" id="MPC16286.1"/>
    </source>
</evidence>
<feature type="transmembrane region" description="Helical" evidence="6">
    <location>
        <begin position="116"/>
        <end position="139"/>
    </location>
</feature>
<dbReference type="PANTHER" id="PTHR10924:SF27">
    <property type="entry name" value="SOLUTE CARRIER FAMILY 49 MEMBER 4"/>
    <property type="match status" value="1"/>
</dbReference>
<dbReference type="SUPFAM" id="SSF103473">
    <property type="entry name" value="MFS general substrate transporter"/>
    <property type="match status" value="1"/>
</dbReference>
<dbReference type="Proteomes" id="UP000324222">
    <property type="component" value="Unassembled WGS sequence"/>
</dbReference>
<evidence type="ECO:0000256" key="6">
    <source>
        <dbReference type="SAM" id="Phobius"/>
    </source>
</evidence>
<dbReference type="GO" id="GO:0016020">
    <property type="term" value="C:membrane"/>
    <property type="evidence" value="ECO:0007669"/>
    <property type="project" value="UniProtKB-SubCell"/>
</dbReference>
<feature type="transmembrane region" description="Helical" evidence="6">
    <location>
        <begin position="21"/>
        <end position="42"/>
    </location>
</feature>
<evidence type="ECO:0000256" key="3">
    <source>
        <dbReference type="ARBA" id="ARBA00022989"/>
    </source>
</evidence>
<evidence type="ECO:0000256" key="5">
    <source>
        <dbReference type="SAM" id="MobiDB-lite"/>
    </source>
</evidence>
<sequence>MHVNKVLTICLSRPRKLQMAMVLMVFAFSFGVPVVWIAVLNLSLKDIGINQDKAMGVAVTAVVCSSVTAFIAARITDKVYGHLKVTVITLLAISSVFFLWFLLLTTKVIYPTLGQVYVAVAGGLGFEYATVPLLVELAVEIGFPIPESVTGATLTFVFNIVSLVFLGLFQIPNEGAANTKACPRRNPETPVESRSRSSLSWTTHAPATATARLPSFNLPPNRPAMWPSVPKKTRKSLTLEAVSAHTLVHLTQRSDSDEAVHSGHIACYRGHLHTLLHVGAMPSAK</sequence>
<evidence type="ECO:0000256" key="4">
    <source>
        <dbReference type="ARBA" id="ARBA00023136"/>
    </source>
</evidence>
<evidence type="ECO:0000256" key="1">
    <source>
        <dbReference type="ARBA" id="ARBA00004141"/>
    </source>
</evidence>
<feature type="transmembrane region" description="Helical" evidence="6">
    <location>
        <begin position="151"/>
        <end position="171"/>
    </location>
</feature>
<keyword evidence="3 6" id="KW-1133">Transmembrane helix</keyword>
<dbReference type="EMBL" id="VSRR010000494">
    <property type="protein sequence ID" value="MPC16286.1"/>
    <property type="molecule type" value="Genomic_DNA"/>
</dbReference>
<evidence type="ECO:0000313" key="8">
    <source>
        <dbReference type="Proteomes" id="UP000324222"/>
    </source>
</evidence>
<comment type="caution">
    <text evidence="7">The sequence shown here is derived from an EMBL/GenBank/DDBJ whole genome shotgun (WGS) entry which is preliminary data.</text>
</comment>
<organism evidence="7 8">
    <name type="scientific">Portunus trituberculatus</name>
    <name type="common">Swimming crab</name>
    <name type="synonym">Neptunus trituberculatus</name>
    <dbReference type="NCBI Taxonomy" id="210409"/>
    <lineage>
        <taxon>Eukaryota</taxon>
        <taxon>Metazoa</taxon>
        <taxon>Ecdysozoa</taxon>
        <taxon>Arthropoda</taxon>
        <taxon>Crustacea</taxon>
        <taxon>Multicrustacea</taxon>
        <taxon>Malacostraca</taxon>
        <taxon>Eumalacostraca</taxon>
        <taxon>Eucarida</taxon>
        <taxon>Decapoda</taxon>
        <taxon>Pleocyemata</taxon>
        <taxon>Brachyura</taxon>
        <taxon>Eubrachyura</taxon>
        <taxon>Portunoidea</taxon>
        <taxon>Portunidae</taxon>
        <taxon>Portuninae</taxon>
        <taxon>Portunus</taxon>
    </lineage>
</organism>
<dbReference type="PANTHER" id="PTHR10924">
    <property type="entry name" value="MAJOR FACILITATOR SUPERFAMILY PROTEIN-RELATED"/>
    <property type="match status" value="1"/>
</dbReference>
<dbReference type="InterPro" id="IPR049680">
    <property type="entry name" value="FLVCR1-2_SLC49-like"/>
</dbReference>
<keyword evidence="8" id="KW-1185">Reference proteome</keyword>
<feature type="transmembrane region" description="Helical" evidence="6">
    <location>
        <begin position="85"/>
        <end position="104"/>
    </location>
</feature>
<dbReference type="InterPro" id="IPR036259">
    <property type="entry name" value="MFS_trans_sf"/>
</dbReference>